<dbReference type="Proteomes" id="UP000309340">
    <property type="component" value="Unassembled WGS sequence"/>
</dbReference>
<evidence type="ECO:0000313" key="1">
    <source>
        <dbReference type="EMBL" id="TKA69839.1"/>
    </source>
</evidence>
<proteinExistence type="predicted"/>
<dbReference type="EMBL" id="NAJQ01000429">
    <property type="protein sequence ID" value="TKA69839.1"/>
    <property type="molecule type" value="Genomic_DNA"/>
</dbReference>
<gene>
    <name evidence="1" type="ORF">B0A55_06728</name>
</gene>
<dbReference type="AlphaFoldDB" id="A0A4V5NF64"/>
<reference evidence="1 2" key="1">
    <citation type="submission" date="2017-03" db="EMBL/GenBank/DDBJ databases">
        <title>Genomes of endolithic fungi from Antarctica.</title>
        <authorList>
            <person name="Coleine C."/>
            <person name="Masonjones S."/>
            <person name="Stajich J.E."/>
        </authorList>
    </citation>
    <scope>NUCLEOTIDE SEQUENCE [LARGE SCALE GENOMIC DNA]</scope>
    <source>
        <strain evidence="1 2">CCFEE 5184</strain>
    </source>
</reference>
<sequence>MPDYDYIYNDAYLPNFHHDNLPYSDQCTLLLQPSYRHAYELYEQARDAREQLSNYDFPPWDRRWQGICVGVMLRATADMREKLAEQARGILMEREVDGFLGRVWMY</sequence>
<evidence type="ECO:0000313" key="2">
    <source>
        <dbReference type="Proteomes" id="UP000309340"/>
    </source>
</evidence>
<keyword evidence="2" id="KW-1185">Reference proteome</keyword>
<protein>
    <submittedName>
        <fullName evidence="1">Uncharacterized protein</fullName>
    </submittedName>
</protein>
<comment type="caution">
    <text evidence="1">The sequence shown here is derived from an EMBL/GenBank/DDBJ whole genome shotgun (WGS) entry which is preliminary data.</text>
</comment>
<organism evidence="1 2">
    <name type="scientific">Friedmanniomyces simplex</name>
    <dbReference type="NCBI Taxonomy" id="329884"/>
    <lineage>
        <taxon>Eukaryota</taxon>
        <taxon>Fungi</taxon>
        <taxon>Dikarya</taxon>
        <taxon>Ascomycota</taxon>
        <taxon>Pezizomycotina</taxon>
        <taxon>Dothideomycetes</taxon>
        <taxon>Dothideomycetidae</taxon>
        <taxon>Mycosphaerellales</taxon>
        <taxon>Teratosphaeriaceae</taxon>
        <taxon>Friedmanniomyces</taxon>
    </lineage>
</organism>
<accession>A0A4V5NF64</accession>
<name>A0A4V5NF64_9PEZI</name>